<gene>
    <name evidence="8" type="primary">LOC106465622</name>
</gene>
<dbReference type="Gene3D" id="3.30.310.270">
    <property type="match status" value="2"/>
</dbReference>
<dbReference type="InterPro" id="IPR054727">
    <property type="entry name" value="BICC1_KH"/>
</dbReference>
<accession>A0ABM1BG53</accession>
<feature type="domain" description="K Homology" evidence="5">
    <location>
        <begin position="263"/>
        <end position="345"/>
    </location>
</feature>
<evidence type="ECO:0000259" key="6">
    <source>
        <dbReference type="SMART" id="SM00454"/>
    </source>
</evidence>
<dbReference type="PANTHER" id="PTHR10627">
    <property type="entry name" value="SCP160"/>
    <property type="match status" value="1"/>
</dbReference>
<dbReference type="RefSeq" id="XP_013781347.1">
    <property type="nucleotide sequence ID" value="XM_013925893.2"/>
</dbReference>
<keyword evidence="7" id="KW-1185">Reference proteome</keyword>
<feature type="region of interest" description="Disordered" evidence="4">
    <location>
        <begin position="596"/>
        <end position="625"/>
    </location>
</feature>
<dbReference type="PROSITE" id="PS50084">
    <property type="entry name" value="KH_TYPE_1"/>
    <property type="match status" value="2"/>
</dbReference>
<dbReference type="InterPro" id="IPR004087">
    <property type="entry name" value="KH_dom"/>
</dbReference>
<dbReference type="SMART" id="SM00322">
    <property type="entry name" value="KH"/>
    <property type="match status" value="2"/>
</dbReference>
<dbReference type="Pfam" id="PF00013">
    <property type="entry name" value="KH_1"/>
    <property type="match status" value="2"/>
</dbReference>
<dbReference type="InterPro" id="IPR036612">
    <property type="entry name" value="KH_dom_type_1_sf"/>
</dbReference>
<dbReference type="InterPro" id="IPR001660">
    <property type="entry name" value="SAM"/>
</dbReference>
<dbReference type="SUPFAM" id="SSF47769">
    <property type="entry name" value="SAM/Pointed domain"/>
    <property type="match status" value="1"/>
</dbReference>
<dbReference type="SUPFAM" id="SSF54791">
    <property type="entry name" value="Eukaryotic type KH-domain (KH-domain type I)"/>
    <property type="match status" value="3"/>
</dbReference>
<dbReference type="Gene3D" id="3.30.1370.10">
    <property type="entry name" value="K Homology domain, type 1"/>
    <property type="match status" value="1"/>
</dbReference>
<dbReference type="PANTHER" id="PTHR10627:SF69">
    <property type="entry name" value="PROTEIN BICAUDAL C"/>
    <property type="match status" value="1"/>
</dbReference>
<evidence type="ECO:0000313" key="8">
    <source>
        <dbReference type="RefSeq" id="XP_013781347.1"/>
    </source>
</evidence>
<sequence>MRLAGDDQKAVGTTCGLFNEDVSGVQEERFRVDRRKLEQMLQGGAPDGGPRTAEDFFRKIMEETDTQISWPSKLKIGAKSKKDPHIKICGRPEAVSGAREKILEVLDTKQKNRVTLKMDVSYTDHSHIIGKGGNNIQQVMDETGCHIHFPDSNRTSLAEKSNQVSIAGQATEAEKARCRIRELLPLVFSFQLPSTGFQAPPDPSSQTLLMLQQKYGFTMSVRQWSCGSNTIIVIRGCRKDFHRIRQGVSELMEYLTGNNMPGLPVTLSLEISPQHHSFVMGRNGYNIRLIIQHSGAAIAFPDVKVPTSSGGESLTTMQPNKSTVTITGQLDCVYLAWQELMGFLPLVLMFDLKDGQDVEPVVIHSLMEQLKVNITLRPKPKQNGKSVTVRGAERDSRALFEVRRQLLGLDRSDVPLCCEKHAFSLFLSSMSMNGGNSPQDQLVRELSKITGSIGDGIPATANPANSVFLLNNLQTSSHLPLNSLPFTPANSLQNPHFSTFLSLFTQFLQSTNTPAISYNHLLPVSSQNYSNSIDVNKRNNWPVYGGNYFDPRTSSSVERGFSGSSRSSSISSPSISPRQSPVHSICLDPSIQHGFSDDKNTLNSDEAKPYGWEKQPSFPVTTVGPRPIAGRGLSVDKEDTLGLAGLSMSVAAGGPSLSRTMSTSSLASGSLDQCRENTNRCDLRTVGCERAFKHAFPFDYEEGKFQATRAMQRPVSAQARVPTSVWAGQGFSKSTPEYLFRDKLRECRNRDVFEALKEEHYDLSSEWGFSQRDQTDMQNFKPVDQHSHFQNGDGPFCNSNYFDSVYPKVPAAMLREVIDLPELFRKLGLMKYTDVFIQNEIDLGIFLTLTDKDLQKLGIPYSPKLKMLNAISELTSQPTMTARGKIKGFSAAPGAEWHSLLSRLDRERPSSKFVDLQW</sequence>
<evidence type="ECO:0000256" key="3">
    <source>
        <dbReference type="PROSITE-ProRule" id="PRU00117"/>
    </source>
</evidence>
<feature type="compositionally biased region" description="Basic and acidic residues" evidence="4">
    <location>
        <begin position="596"/>
        <end position="608"/>
    </location>
</feature>
<evidence type="ECO:0000256" key="2">
    <source>
        <dbReference type="ARBA" id="ARBA00022737"/>
    </source>
</evidence>
<protein>
    <submittedName>
        <fullName evidence="8">Protein bicaudal C homolog 1-B-like isoform X1</fullName>
    </submittedName>
</protein>
<dbReference type="InterPro" id="IPR004088">
    <property type="entry name" value="KH_dom_type_1"/>
</dbReference>
<evidence type="ECO:0000259" key="5">
    <source>
        <dbReference type="SMART" id="SM00322"/>
    </source>
</evidence>
<keyword evidence="2" id="KW-0677">Repeat</keyword>
<evidence type="ECO:0000256" key="4">
    <source>
        <dbReference type="SAM" id="MobiDB-lite"/>
    </source>
</evidence>
<feature type="region of interest" description="Disordered" evidence="4">
    <location>
        <begin position="555"/>
        <end position="583"/>
    </location>
</feature>
<evidence type="ECO:0000256" key="1">
    <source>
        <dbReference type="ARBA" id="ARBA00007662"/>
    </source>
</evidence>
<dbReference type="InterPro" id="IPR013761">
    <property type="entry name" value="SAM/pointed_sf"/>
</dbReference>
<reference evidence="8" key="1">
    <citation type="submission" date="2025-08" db="UniProtKB">
        <authorList>
            <consortium name="RefSeq"/>
        </authorList>
    </citation>
    <scope>IDENTIFICATION</scope>
    <source>
        <tissue evidence="8">Muscle</tissue>
    </source>
</reference>
<feature type="compositionally biased region" description="Low complexity" evidence="4">
    <location>
        <begin position="555"/>
        <end position="582"/>
    </location>
</feature>
<dbReference type="InterPro" id="IPR047554">
    <property type="entry name" value="BICC1_KH-I_rpt2"/>
</dbReference>
<proteinExistence type="inferred from homology"/>
<evidence type="ECO:0000313" key="7">
    <source>
        <dbReference type="Proteomes" id="UP000694941"/>
    </source>
</evidence>
<dbReference type="Proteomes" id="UP000694941">
    <property type="component" value="Unplaced"/>
</dbReference>
<dbReference type="InterPro" id="IPR047549">
    <property type="entry name" value="BICC1_KH-I_rpt1"/>
</dbReference>
<dbReference type="CDD" id="cd22420">
    <property type="entry name" value="KH-I_BICC1_rpt1"/>
    <property type="match status" value="1"/>
</dbReference>
<keyword evidence="3" id="KW-0694">RNA-binding</keyword>
<dbReference type="GeneID" id="106465622"/>
<name>A0ABM1BG53_LIMPO</name>
<comment type="similarity">
    <text evidence="1">Belongs to the BicC family.</text>
</comment>
<dbReference type="Pfam" id="PF00536">
    <property type="entry name" value="SAM_1"/>
    <property type="match status" value="1"/>
</dbReference>
<dbReference type="Pfam" id="PF22985">
    <property type="entry name" value="KH_BICC1"/>
    <property type="match status" value="2"/>
</dbReference>
<feature type="domain" description="SAM" evidence="6">
    <location>
        <begin position="812"/>
        <end position="877"/>
    </location>
</feature>
<feature type="domain" description="K Homology" evidence="5">
    <location>
        <begin position="112"/>
        <end position="185"/>
    </location>
</feature>
<dbReference type="CDD" id="cd22421">
    <property type="entry name" value="KH-I_BICC1_rpt2"/>
    <property type="match status" value="1"/>
</dbReference>
<dbReference type="SMART" id="SM00454">
    <property type="entry name" value="SAM"/>
    <property type="match status" value="1"/>
</dbReference>
<dbReference type="Pfam" id="PF24234">
    <property type="entry name" value="KH_BICC1_1st"/>
    <property type="match status" value="1"/>
</dbReference>
<organism evidence="7 8">
    <name type="scientific">Limulus polyphemus</name>
    <name type="common">Atlantic horseshoe crab</name>
    <dbReference type="NCBI Taxonomy" id="6850"/>
    <lineage>
        <taxon>Eukaryota</taxon>
        <taxon>Metazoa</taxon>
        <taxon>Ecdysozoa</taxon>
        <taxon>Arthropoda</taxon>
        <taxon>Chelicerata</taxon>
        <taxon>Merostomata</taxon>
        <taxon>Xiphosura</taxon>
        <taxon>Limulidae</taxon>
        <taxon>Limulus</taxon>
    </lineage>
</organism>
<dbReference type="Gene3D" id="1.10.150.50">
    <property type="entry name" value="Transcription Factor, Ets-1"/>
    <property type="match status" value="1"/>
</dbReference>